<dbReference type="Proteomes" id="UP001057402">
    <property type="component" value="Chromosome 7"/>
</dbReference>
<sequence>MSPSQFYFDGDDARNADNDATVGGPTYPPPLGVSKGSHCIKKSSSLLSSGVGRNGGDRGRPHGNSNSGGSNGKAGQHHHPVIIYTHSPKVIQTHPRDFMALVQKLTGMSQSEEEDVGASTLKAKMEDHDPDVNRSAAGRHGGGSEDTDASSVLTEEHGVADHGQVNSCFMPPALDLQANVSLNVPFYVSNKPDILLSNNQPVHYNLGDPTLFNFIPNNNARNTLTYPDFRS</sequence>
<gene>
    <name evidence="1" type="ORF">MLD38_024001</name>
</gene>
<proteinExistence type="predicted"/>
<comment type="caution">
    <text evidence="1">The sequence shown here is derived from an EMBL/GenBank/DDBJ whole genome shotgun (WGS) entry which is preliminary data.</text>
</comment>
<accession>A0ACB9NR24</accession>
<protein>
    <submittedName>
        <fullName evidence="1">Uncharacterized protein</fullName>
    </submittedName>
</protein>
<keyword evidence="2" id="KW-1185">Reference proteome</keyword>
<reference evidence="2" key="1">
    <citation type="journal article" date="2023" name="Front. Plant Sci.">
        <title>Chromosomal-level genome assembly of Melastoma candidum provides insights into trichome evolution.</title>
        <authorList>
            <person name="Zhong Y."/>
            <person name="Wu W."/>
            <person name="Sun C."/>
            <person name="Zou P."/>
            <person name="Liu Y."/>
            <person name="Dai S."/>
            <person name="Zhou R."/>
        </authorList>
    </citation>
    <scope>NUCLEOTIDE SEQUENCE [LARGE SCALE GENOMIC DNA]</scope>
</reference>
<name>A0ACB9NR24_9MYRT</name>
<evidence type="ECO:0000313" key="2">
    <source>
        <dbReference type="Proteomes" id="UP001057402"/>
    </source>
</evidence>
<organism evidence="1 2">
    <name type="scientific">Melastoma candidum</name>
    <dbReference type="NCBI Taxonomy" id="119954"/>
    <lineage>
        <taxon>Eukaryota</taxon>
        <taxon>Viridiplantae</taxon>
        <taxon>Streptophyta</taxon>
        <taxon>Embryophyta</taxon>
        <taxon>Tracheophyta</taxon>
        <taxon>Spermatophyta</taxon>
        <taxon>Magnoliopsida</taxon>
        <taxon>eudicotyledons</taxon>
        <taxon>Gunneridae</taxon>
        <taxon>Pentapetalae</taxon>
        <taxon>rosids</taxon>
        <taxon>malvids</taxon>
        <taxon>Myrtales</taxon>
        <taxon>Melastomataceae</taxon>
        <taxon>Melastomatoideae</taxon>
        <taxon>Melastomateae</taxon>
        <taxon>Melastoma</taxon>
    </lineage>
</organism>
<evidence type="ECO:0000313" key="1">
    <source>
        <dbReference type="EMBL" id="KAI4339012.1"/>
    </source>
</evidence>
<dbReference type="EMBL" id="CM042886">
    <property type="protein sequence ID" value="KAI4339012.1"/>
    <property type="molecule type" value="Genomic_DNA"/>
</dbReference>